<protein>
    <recommendedName>
        <fullName evidence="3">CABIT domain-containing protein</fullName>
    </recommendedName>
</protein>
<gene>
    <name evidence="4" type="ORF">KUTeg_016235</name>
</gene>
<dbReference type="PANTHER" id="PTHR14454">
    <property type="entry name" value="GRB2-ASSOCIATED AND REGULATOR OF MAPK PROTEIN FAMILY MEMBER"/>
    <property type="match status" value="1"/>
</dbReference>
<feature type="compositionally biased region" description="Basic and acidic residues" evidence="2">
    <location>
        <begin position="347"/>
        <end position="358"/>
    </location>
</feature>
<sequence>MSFSDQKQDLLVWEDTGETITDIVNNHQLPILVKVSEGYYGETDAESFSSGDLIKLDLVKTLIKVLASVGESENIPKTRRASIDVNNLYWRNELLIPLGYKGKLQVMGNDHVATTFDTVQDLIEQFPRFVRVESAISVKAASGKFIVPALSELELDRVIPSQGLVCRYGNKECLIDIRENGKFVSIPDSTLYTLREVIDKLPLPQYVKFVDKEFEQVMTESLDEALENIQNFSGVLKLQEVLTQRVVVGHHKPVEEISERTSFCERSLVLLPLDNPIVDEIEVLTPSKKDTEEYEILLTKNFSNKNVNMGRFDDGGLYLEMRSTTPKIQRFSNKIDSTPPPIPPRPTRQDQQTDKGTDIHEYDKVTTREEESANVPKEEYADFVVPDEASRDNDHDYIYPEAPKKSIKLNKKPPNPNINRPLPLTPHQVAQENIPIGKVLPHCSKSKQRTSQVQFTSLSVNELADIFEKCELRDLAELCKVGDIRWRIF</sequence>
<evidence type="ECO:0000256" key="2">
    <source>
        <dbReference type="SAM" id="MobiDB-lite"/>
    </source>
</evidence>
<feature type="domain" description="CABIT" evidence="3">
    <location>
        <begin position="29"/>
        <end position="249"/>
    </location>
</feature>
<comment type="caution">
    <text evidence="4">The sequence shown here is derived from an EMBL/GenBank/DDBJ whole genome shotgun (WGS) entry which is preliminary data.</text>
</comment>
<dbReference type="PANTHER" id="PTHR14454:SF11">
    <property type="entry name" value="SERRANO, ISOFORM F"/>
    <property type="match status" value="1"/>
</dbReference>
<name>A0ABQ9EKH1_TEGGR</name>
<dbReference type="Pfam" id="PF12736">
    <property type="entry name" value="CABIT"/>
    <property type="match status" value="1"/>
</dbReference>
<dbReference type="Proteomes" id="UP001217089">
    <property type="component" value="Unassembled WGS sequence"/>
</dbReference>
<organism evidence="4 5">
    <name type="scientific">Tegillarca granosa</name>
    <name type="common">Malaysian cockle</name>
    <name type="synonym">Anadara granosa</name>
    <dbReference type="NCBI Taxonomy" id="220873"/>
    <lineage>
        <taxon>Eukaryota</taxon>
        <taxon>Metazoa</taxon>
        <taxon>Spiralia</taxon>
        <taxon>Lophotrochozoa</taxon>
        <taxon>Mollusca</taxon>
        <taxon>Bivalvia</taxon>
        <taxon>Autobranchia</taxon>
        <taxon>Pteriomorphia</taxon>
        <taxon>Arcoida</taxon>
        <taxon>Arcoidea</taxon>
        <taxon>Arcidae</taxon>
        <taxon>Tegillarca</taxon>
    </lineage>
</organism>
<dbReference type="EMBL" id="JARBDR010000813">
    <property type="protein sequence ID" value="KAJ8305690.1"/>
    <property type="molecule type" value="Genomic_DNA"/>
</dbReference>
<accession>A0ABQ9EKH1</accession>
<evidence type="ECO:0000256" key="1">
    <source>
        <dbReference type="ARBA" id="ARBA00022553"/>
    </source>
</evidence>
<evidence type="ECO:0000313" key="4">
    <source>
        <dbReference type="EMBL" id="KAJ8305690.1"/>
    </source>
</evidence>
<dbReference type="InterPro" id="IPR025946">
    <property type="entry name" value="CABIT_dom"/>
</dbReference>
<dbReference type="InterPro" id="IPR052281">
    <property type="entry name" value="GAREM"/>
</dbReference>
<keyword evidence="5" id="KW-1185">Reference proteome</keyword>
<evidence type="ECO:0000259" key="3">
    <source>
        <dbReference type="Pfam" id="PF12736"/>
    </source>
</evidence>
<reference evidence="4 5" key="1">
    <citation type="submission" date="2022-12" db="EMBL/GenBank/DDBJ databases">
        <title>Chromosome-level genome of Tegillarca granosa.</title>
        <authorList>
            <person name="Kim J."/>
        </authorList>
    </citation>
    <scope>NUCLEOTIDE SEQUENCE [LARGE SCALE GENOMIC DNA]</scope>
    <source>
        <strain evidence="4">Teg-2019</strain>
        <tissue evidence="4">Adductor muscle</tissue>
    </source>
</reference>
<evidence type="ECO:0000313" key="5">
    <source>
        <dbReference type="Proteomes" id="UP001217089"/>
    </source>
</evidence>
<keyword evidence="1" id="KW-0597">Phosphoprotein</keyword>
<feature type="region of interest" description="Disordered" evidence="2">
    <location>
        <begin position="330"/>
        <end position="358"/>
    </location>
</feature>
<proteinExistence type="predicted"/>